<evidence type="ECO:0000313" key="10">
    <source>
        <dbReference type="EMBL" id="RPA79084.1"/>
    </source>
</evidence>
<dbReference type="EMBL" id="ML119703">
    <property type="protein sequence ID" value="RPA79084.1"/>
    <property type="molecule type" value="Genomic_DNA"/>
</dbReference>
<keyword evidence="7" id="KW-0137">Centromere</keyword>
<keyword evidence="6 8" id="KW-0539">Nucleus</keyword>
<dbReference type="CDD" id="cd07973">
    <property type="entry name" value="Spt4"/>
    <property type="match status" value="1"/>
</dbReference>
<dbReference type="PANTHER" id="PTHR12882:SF1">
    <property type="entry name" value="TRANSCRIPTION ELONGATION FACTOR SPT4"/>
    <property type="match status" value="1"/>
</dbReference>
<comment type="function">
    <text evidence="8">The SPT4-SPT5 complex mediates both activation and inhibition of transcription elongation, and plays a role in pre-mRNA processing. This complex seems to be important for the stability of the RNA polymerase II elongation machinery on the chromatin template but not for the inherent ability of this machinery to translocate down the gene.</text>
</comment>
<gene>
    <name evidence="10" type="ORF">BJ508DRAFT_416177</name>
</gene>
<evidence type="ECO:0000256" key="7">
    <source>
        <dbReference type="ARBA" id="ARBA00023328"/>
    </source>
</evidence>
<name>A0A3N4IBI0_ASCIM</name>
<comment type="subcellular location">
    <subcellularLocation>
        <location evidence="2">Chromosome</location>
        <location evidence="2">Centromere</location>
    </subcellularLocation>
    <subcellularLocation>
        <location evidence="1 8">Nucleus</location>
    </subcellularLocation>
</comment>
<dbReference type="PIRSF" id="PIRSF025023">
    <property type="entry name" value="Spt4"/>
    <property type="match status" value="1"/>
</dbReference>
<dbReference type="InterPro" id="IPR022800">
    <property type="entry name" value="Spt4/RpoE2_Znf"/>
</dbReference>
<organism evidence="10 11">
    <name type="scientific">Ascobolus immersus RN42</name>
    <dbReference type="NCBI Taxonomy" id="1160509"/>
    <lineage>
        <taxon>Eukaryota</taxon>
        <taxon>Fungi</taxon>
        <taxon>Dikarya</taxon>
        <taxon>Ascomycota</taxon>
        <taxon>Pezizomycotina</taxon>
        <taxon>Pezizomycetes</taxon>
        <taxon>Pezizales</taxon>
        <taxon>Ascobolaceae</taxon>
        <taxon>Ascobolus</taxon>
    </lineage>
</organism>
<dbReference type="GO" id="GO:0006355">
    <property type="term" value="P:regulation of DNA-templated transcription"/>
    <property type="evidence" value="ECO:0007669"/>
    <property type="project" value="InterPro"/>
</dbReference>
<feature type="domain" description="Spt4/RpoE2 zinc finger" evidence="9">
    <location>
        <begin position="18"/>
        <end position="95"/>
    </location>
</feature>
<dbReference type="InterPro" id="IPR038510">
    <property type="entry name" value="Spt4_sf"/>
</dbReference>
<dbReference type="STRING" id="1160509.A0A3N4IBI0"/>
<dbReference type="SMART" id="SM01389">
    <property type="entry name" value="Spt4"/>
    <property type="match status" value="1"/>
</dbReference>
<keyword evidence="11" id="KW-1185">Reference proteome</keyword>
<dbReference type="InterPro" id="IPR029040">
    <property type="entry name" value="RPABC4/Spt4"/>
</dbReference>
<dbReference type="AlphaFoldDB" id="A0A3N4IBI0"/>
<evidence type="ECO:0000256" key="2">
    <source>
        <dbReference type="ARBA" id="ARBA00004584"/>
    </source>
</evidence>
<accession>A0A3N4IBI0</accession>
<dbReference type="OrthoDB" id="248751at2759"/>
<evidence type="ECO:0000256" key="1">
    <source>
        <dbReference type="ARBA" id="ARBA00004123"/>
    </source>
</evidence>
<dbReference type="GO" id="GO:0000775">
    <property type="term" value="C:chromosome, centromeric region"/>
    <property type="evidence" value="ECO:0007669"/>
    <property type="project" value="UniProtKB-SubCell"/>
</dbReference>
<dbReference type="GO" id="GO:0140673">
    <property type="term" value="P:transcription elongation-coupled chromatin remodeling"/>
    <property type="evidence" value="ECO:0007669"/>
    <property type="project" value="InterPro"/>
</dbReference>
<dbReference type="InterPro" id="IPR009287">
    <property type="entry name" value="Spt4"/>
</dbReference>
<sequence>MTTPQTSNYVTTGQFRNLVACMVCSFVQTTSYFVKNGCPNCDEVIGLKGEPDKVDDCTSPVFEGIITLHEPGESWVAKWQRLDGYVPGIYAVKVSGNLPQEILMQLEDSNITYHPRDGSDDQRRDG</sequence>
<comment type="similarity">
    <text evidence="3 8">Belongs to the SPT4 family.</text>
</comment>
<dbReference type="Proteomes" id="UP000275078">
    <property type="component" value="Unassembled WGS sequence"/>
</dbReference>
<dbReference type="GO" id="GO:0032044">
    <property type="term" value="C:DSIF complex"/>
    <property type="evidence" value="ECO:0007669"/>
    <property type="project" value="TreeGrafter"/>
</dbReference>
<evidence type="ECO:0000256" key="5">
    <source>
        <dbReference type="ARBA" id="ARBA00023163"/>
    </source>
</evidence>
<dbReference type="Pfam" id="PF06093">
    <property type="entry name" value="Spt4"/>
    <property type="match status" value="1"/>
</dbReference>
<proteinExistence type="inferred from homology"/>
<evidence type="ECO:0000256" key="8">
    <source>
        <dbReference type="PIRNR" id="PIRNR025023"/>
    </source>
</evidence>
<dbReference type="Gene3D" id="3.30.40.210">
    <property type="match status" value="1"/>
</dbReference>
<reference evidence="10 11" key="1">
    <citation type="journal article" date="2018" name="Nat. Ecol. Evol.">
        <title>Pezizomycetes genomes reveal the molecular basis of ectomycorrhizal truffle lifestyle.</title>
        <authorList>
            <person name="Murat C."/>
            <person name="Payen T."/>
            <person name="Noel B."/>
            <person name="Kuo A."/>
            <person name="Morin E."/>
            <person name="Chen J."/>
            <person name="Kohler A."/>
            <person name="Krizsan K."/>
            <person name="Balestrini R."/>
            <person name="Da Silva C."/>
            <person name="Montanini B."/>
            <person name="Hainaut M."/>
            <person name="Levati E."/>
            <person name="Barry K.W."/>
            <person name="Belfiori B."/>
            <person name="Cichocki N."/>
            <person name="Clum A."/>
            <person name="Dockter R.B."/>
            <person name="Fauchery L."/>
            <person name="Guy J."/>
            <person name="Iotti M."/>
            <person name="Le Tacon F."/>
            <person name="Lindquist E.A."/>
            <person name="Lipzen A."/>
            <person name="Malagnac F."/>
            <person name="Mello A."/>
            <person name="Molinier V."/>
            <person name="Miyauchi S."/>
            <person name="Poulain J."/>
            <person name="Riccioni C."/>
            <person name="Rubini A."/>
            <person name="Sitrit Y."/>
            <person name="Splivallo R."/>
            <person name="Traeger S."/>
            <person name="Wang M."/>
            <person name="Zifcakova L."/>
            <person name="Wipf D."/>
            <person name="Zambonelli A."/>
            <person name="Paolocci F."/>
            <person name="Nowrousian M."/>
            <person name="Ottonello S."/>
            <person name="Baldrian P."/>
            <person name="Spatafora J.W."/>
            <person name="Henrissat B."/>
            <person name="Nagy L.G."/>
            <person name="Aury J.M."/>
            <person name="Wincker P."/>
            <person name="Grigoriev I.V."/>
            <person name="Bonfante P."/>
            <person name="Martin F.M."/>
        </authorList>
    </citation>
    <scope>NUCLEOTIDE SEQUENCE [LARGE SCALE GENOMIC DNA]</scope>
    <source>
        <strain evidence="10 11">RN42</strain>
    </source>
</reference>
<dbReference type="PANTHER" id="PTHR12882">
    <property type="entry name" value="SUPPRESSOR OF TY 4"/>
    <property type="match status" value="1"/>
</dbReference>
<evidence type="ECO:0000313" key="11">
    <source>
        <dbReference type="Proteomes" id="UP000275078"/>
    </source>
</evidence>
<evidence type="ECO:0000256" key="4">
    <source>
        <dbReference type="ARBA" id="ARBA00020182"/>
    </source>
</evidence>
<evidence type="ECO:0000256" key="3">
    <source>
        <dbReference type="ARBA" id="ARBA00010464"/>
    </source>
</evidence>
<protein>
    <recommendedName>
        <fullName evidence="4 8">Transcription elongation factor SPT4</fullName>
    </recommendedName>
</protein>
<dbReference type="SUPFAM" id="SSF63393">
    <property type="entry name" value="RNA polymerase subunits"/>
    <property type="match status" value="1"/>
</dbReference>
<dbReference type="GO" id="GO:0008270">
    <property type="term" value="F:zinc ion binding"/>
    <property type="evidence" value="ECO:0007669"/>
    <property type="project" value="InterPro"/>
</dbReference>
<evidence type="ECO:0000259" key="9">
    <source>
        <dbReference type="SMART" id="SM01389"/>
    </source>
</evidence>
<keyword evidence="5 8" id="KW-0804">Transcription</keyword>
<dbReference type="GO" id="GO:0000993">
    <property type="term" value="F:RNA polymerase II complex binding"/>
    <property type="evidence" value="ECO:0007669"/>
    <property type="project" value="TreeGrafter"/>
</dbReference>
<evidence type="ECO:0000256" key="6">
    <source>
        <dbReference type="ARBA" id="ARBA00023242"/>
    </source>
</evidence>